<dbReference type="PANTHER" id="PTHR43853:SF2">
    <property type="entry name" value="3-OXOADIPYL-COA_3-OXO-5,6-DEHYDROSUBERYL-COA THIOLASE"/>
    <property type="match status" value="1"/>
</dbReference>
<keyword evidence="3" id="KW-1185">Reference proteome</keyword>
<dbReference type="Gene3D" id="3.40.47.10">
    <property type="match status" value="1"/>
</dbReference>
<reference evidence="3" key="1">
    <citation type="journal article" date="2019" name="Int. J. Syst. Evol. Microbiol.">
        <title>The Global Catalogue of Microorganisms (GCM) 10K type strain sequencing project: providing services to taxonomists for standard genome sequencing and annotation.</title>
        <authorList>
            <consortium name="The Broad Institute Genomics Platform"/>
            <consortium name="The Broad Institute Genome Sequencing Center for Infectious Disease"/>
            <person name="Wu L."/>
            <person name="Ma J."/>
        </authorList>
    </citation>
    <scope>NUCLEOTIDE SEQUENCE [LARGE SCALE GENOMIC DNA]</scope>
    <source>
        <strain evidence="3">KCTC 12847</strain>
    </source>
</reference>
<dbReference type="Proteomes" id="UP001595640">
    <property type="component" value="Unassembled WGS sequence"/>
</dbReference>
<feature type="domain" description="Thiolase C-terminal" evidence="1">
    <location>
        <begin position="1"/>
        <end position="114"/>
    </location>
</feature>
<dbReference type="InterPro" id="IPR020617">
    <property type="entry name" value="Thiolase_C"/>
</dbReference>
<feature type="non-terminal residue" evidence="2">
    <location>
        <position position="1"/>
    </location>
</feature>
<dbReference type="InterPro" id="IPR050215">
    <property type="entry name" value="Thiolase-like_sf_Thiolase"/>
</dbReference>
<dbReference type="PANTHER" id="PTHR43853">
    <property type="entry name" value="3-KETOACYL-COA THIOLASE, PEROXISOMAL"/>
    <property type="match status" value="1"/>
</dbReference>
<dbReference type="InterPro" id="IPR016039">
    <property type="entry name" value="Thiolase-like"/>
</dbReference>
<dbReference type="Pfam" id="PF02803">
    <property type="entry name" value="Thiolase_C"/>
    <property type="match status" value="1"/>
</dbReference>
<dbReference type="PROSITE" id="PS00099">
    <property type="entry name" value="THIOLASE_3"/>
    <property type="match status" value="1"/>
</dbReference>
<evidence type="ECO:0000313" key="2">
    <source>
        <dbReference type="EMBL" id="MFC3294205.1"/>
    </source>
</evidence>
<dbReference type="EMBL" id="JBHRUH010000043">
    <property type="protein sequence ID" value="MFC3294205.1"/>
    <property type="molecule type" value="Genomic_DNA"/>
</dbReference>
<accession>A0ABV7M6W4</accession>
<dbReference type="InterPro" id="IPR020610">
    <property type="entry name" value="Thiolase_AS"/>
</dbReference>
<organism evidence="2 3">
    <name type="scientific">Modicisalibacter luteus</name>
    <dbReference type="NCBI Taxonomy" id="453962"/>
    <lineage>
        <taxon>Bacteria</taxon>
        <taxon>Pseudomonadati</taxon>
        <taxon>Pseudomonadota</taxon>
        <taxon>Gammaproteobacteria</taxon>
        <taxon>Oceanospirillales</taxon>
        <taxon>Halomonadaceae</taxon>
        <taxon>Modicisalibacter</taxon>
    </lineage>
</organism>
<proteinExistence type="predicted"/>
<dbReference type="InterPro" id="IPR020613">
    <property type="entry name" value="Thiolase_CS"/>
</dbReference>
<dbReference type="SUPFAM" id="SSF53901">
    <property type="entry name" value="Thiolase-like"/>
    <property type="match status" value="1"/>
</dbReference>
<name>A0ABV7M6W4_9GAMM</name>
<dbReference type="PROSITE" id="PS00737">
    <property type="entry name" value="THIOLASE_2"/>
    <property type="match status" value="1"/>
</dbReference>
<evidence type="ECO:0000259" key="1">
    <source>
        <dbReference type="Pfam" id="PF02803"/>
    </source>
</evidence>
<sequence length="115" mass="11974">TAGVEPRIMGIGPVPASQKLLKRLGMTTDQLDHIELNEAFASQALACLRELGIADDDPRVNPNGGAIALGHPLGMSGARIVTSAMHELQITGGRFALCTMCIGVGQGIATVIERV</sequence>
<gene>
    <name evidence="2" type="ORF">ACFOEI_19375</name>
</gene>
<evidence type="ECO:0000313" key="3">
    <source>
        <dbReference type="Proteomes" id="UP001595640"/>
    </source>
</evidence>
<comment type="caution">
    <text evidence="2">The sequence shown here is derived from an EMBL/GenBank/DDBJ whole genome shotgun (WGS) entry which is preliminary data.</text>
</comment>
<protein>
    <submittedName>
        <fullName evidence="2">3-oxoadipyl-CoA thiolase</fullName>
    </submittedName>
</protein>